<feature type="compositionally biased region" description="Low complexity" evidence="1">
    <location>
        <begin position="152"/>
        <end position="162"/>
    </location>
</feature>
<organism evidence="2 3">
    <name type="scientific">Nocardia flavorosea</name>
    <dbReference type="NCBI Taxonomy" id="53429"/>
    <lineage>
        <taxon>Bacteria</taxon>
        <taxon>Bacillati</taxon>
        <taxon>Actinomycetota</taxon>
        <taxon>Actinomycetes</taxon>
        <taxon>Mycobacteriales</taxon>
        <taxon>Nocardiaceae</taxon>
        <taxon>Nocardia</taxon>
    </lineage>
</organism>
<dbReference type="Proteomes" id="UP000570678">
    <property type="component" value="Unassembled WGS sequence"/>
</dbReference>
<comment type="caution">
    <text evidence="2">The sequence shown here is derived from an EMBL/GenBank/DDBJ whole genome shotgun (WGS) entry which is preliminary data.</text>
</comment>
<evidence type="ECO:0008006" key="4">
    <source>
        <dbReference type="Google" id="ProtNLM"/>
    </source>
</evidence>
<dbReference type="AlphaFoldDB" id="A0A846YC14"/>
<sequence length="184" mass="19460">MKCGMRMAGAVGVGYVLGRTRKMKFALMLAGVGLSGRGGPQALLERTTSAVGTSPELAKITETVRGELLEAARAAAVTAASNRIDSLNARLQHQRDSGADLGKAVQDEDNDDEYEPAQDREPAEPAPKSRTATRTRATASTARGRTGENRVRTPARAAAAGTSRRRAAGQSTTDDTAPVRRTRR</sequence>
<protein>
    <recommendedName>
        <fullName evidence="4">DNA primase</fullName>
    </recommendedName>
</protein>
<feature type="compositionally biased region" description="Low complexity" evidence="1">
    <location>
        <begin position="129"/>
        <end position="144"/>
    </location>
</feature>
<reference evidence="2 3" key="1">
    <citation type="submission" date="2020-04" db="EMBL/GenBank/DDBJ databases">
        <title>MicrobeNet Type strains.</title>
        <authorList>
            <person name="Nicholson A.C."/>
        </authorList>
    </citation>
    <scope>NUCLEOTIDE SEQUENCE [LARGE SCALE GENOMIC DNA]</scope>
    <source>
        <strain evidence="2 3">JCM 3332</strain>
    </source>
</reference>
<feature type="region of interest" description="Disordered" evidence="1">
    <location>
        <begin position="88"/>
        <end position="184"/>
    </location>
</feature>
<accession>A0A846YC14</accession>
<evidence type="ECO:0000313" key="2">
    <source>
        <dbReference type="EMBL" id="NKY57166.1"/>
    </source>
</evidence>
<keyword evidence="3" id="KW-1185">Reference proteome</keyword>
<evidence type="ECO:0000256" key="1">
    <source>
        <dbReference type="SAM" id="MobiDB-lite"/>
    </source>
</evidence>
<dbReference type="EMBL" id="JAAXOT010000006">
    <property type="protein sequence ID" value="NKY57166.1"/>
    <property type="molecule type" value="Genomic_DNA"/>
</dbReference>
<name>A0A846YC14_9NOCA</name>
<feature type="compositionally biased region" description="Acidic residues" evidence="1">
    <location>
        <begin position="107"/>
        <end position="116"/>
    </location>
</feature>
<proteinExistence type="predicted"/>
<gene>
    <name evidence="2" type="ORF">HGA15_13565</name>
</gene>
<evidence type="ECO:0000313" key="3">
    <source>
        <dbReference type="Proteomes" id="UP000570678"/>
    </source>
</evidence>
<dbReference type="RefSeq" id="WP_063915973.1">
    <property type="nucleotide sequence ID" value="NZ_JAAXOT010000006.1"/>
</dbReference>